<keyword evidence="4" id="KW-1185">Reference proteome</keyword>
<evidence type="ECO:0000259" key="1">
    <source>
        <dbReference type="Pfam" id="PF00188"/>
    </source>
</evidence>
<gene>
    <name evidence="3" type="ORF">ACFSUL_09910</name>
</gene>
<name>A0ABW5RRJ2_9BACI</name>
<dbReference type="Pfam" id="PF00188">
    <property type="entry name" value="CAP"/>
    <property type="match status" value="1"/>
</dbReference>
<dbReference type="EMBL" id="JBHUMF010000023">
    <property type="protein sequence ID" value="MFD2681059.1"/>
    <property type="molecule type" value="Genomic_DNA"/>
</dbReference>
<dbReference type="Proteomes" id="UP001597506">
    <property type="component" value="Unassembled WGS sequence"/>
</dbReference>
<comment type="caution">
    <text evidence="3">The sequence shown here is derived from an EMBL/GenBank/DDBJ whole genome shotgun (WGS) entry which is preliminary data.</text>
</comment>
<proteinExistence type="predicted"/>
<dbReference type="InterPro" id="IPR014044">
    <property type="entry name" value="CAP_dom"/>
</dbReference>
<dbReference type="PANTHER" id="PTHR31157">
    <property type="entry name" value="SCP DOMAIN-CONTAINING PROTEIN"/>
    <property type="match status" value="1"/>
</dbReference>
<feature type="domain" description="CAP-associated" evidence="2">
    <location>
        <begin position="106"/>
        <end position="243"/>
    </location>
</feature>
<organism evidence="3 4">
    <name type="scientific">Bacillus seohaeanensis</name>
    <dbReference type="NCBI Taxonomy" id="284580"/>
    <lineage>
        <taxon>Bacteria</taxon>
        <taxon>Bacillati</taxon>
        <taxon>Bacillota</taxon>
        <taxon>Bacilli</taxon>
        <taxon>Bacillales</taxon>
        <taxon>Bacillaceae</taxon>
        <taxon>Bacillus</taxon>
    </lineage>
</organism>
<evidence type="ECO:0000313" key="3">
    <source>
        <dbReference type="EMBL" id="MFD2681059.1"/>
    </source>
</evidence>
<dbReference type="PANTHER" id="PTHR31157:SF1">
    <property type="entry name" value="SCP DOMAIN-CONTAINING PROTEIN"/>
    <property type="match status" value="1"/>
</dbReference>
<accession>A0ABW5RRJ2</accession>
<evidence type="ECO:0000313" key="4">
    <source>
        <dbReference type="Proteomes" id="UP001597506"/>
    </source>
</evidence>
<protein>
    <submittedName>
        <fullName evidence="3">CAP domain-containing protein</fullName>
    </submittedName>
</protein>
<dbReference type="Gene3D" id="3.40.33.10">
    <property type="entry name" value="CAP"/>
    <property type="match status" value="1"/>
</dbReference>
<feature type="domain" description="SCP" evidence="1">
    <location>
        <begin position="260"/>
        <end position="375"/>
    </location>
</feature>
<sequence>MRKFLSLLLLLFLLYVSLPIIETKIDNPKIQSAINTVQTNIDKVRENPEIIALMEKLQTEFTQLKRQLNQAIDDSPPKQQEESDLVAKPDLNTPDKQLFSVYNIEIGDKKETVEQKLGSPNRSTQNEYGVKWHTYHEHYHNFVMLAYDENNKVAGLYTNQDLIASPNGIKLGSPKEVVRTELGEPLTAIRKGLISYQLQSNGESDLFHLDNSYVTIFYDKHQNNQVTAIQLIAEELEQNKKQYYTESNEALKKGFEYQLFDLTNAARIQHGLGILGWDEEVKVTARGHSKDMAVNNYFDHTNLEGQSPFDRMQEDNILFSIAGENLAYGQVSSIFAHEGLMNSLGHRKNILKPEYEFLGVGLAFNEKAQPYFTENFFTQ</sequence>
<dbReference type="CDD" id="cd05379">
    <property type="entry name" value="CAP_bacterial"/>
    <property type="match status" value="1"/>
</dbReference>
<reference evidence="4" key="1">
    <citation type="journal article" date="2019" name="Int. J. Syst. Evol. Microbiol.">
        <title>The Global Catalogue of Microorganisms (GCM) 10K type strain sequencing project: providing services to taxonomists for standard genome sequencing and annotation.</title>
        <authorList>
            <consortium name="The Broad Institute Genomics Platform"/>
            <consortium name="The Broad Institute Genome Sequencing Center for Infectious Disease"/>
            <person name="Wu L."/>
            <person name="Ma J."/>
        </authorList>
    </citation>
    <scope>NUCLEOTIDE SEQUENCE [LARGE SCALE GENOMIC DNA]</scope>
    <source>
        <strain evidence="4">KCTC 3913</strain>
    </source>
</reference>
<dbReference type="SUPFAM" id="SSF55797">
    <property type="entry name" value="PR-1-like"/>
    <property type="match status" value="1"/>
</dbReference>
<dbReference type="InterPro" id="IPR035940">
    <property type="entry name" value="CAP_sf"/>
</dbReference>
<dbReference type="RefSeq" id="WP_377934937.1">
    <property type="nucleotide sequence ID" value="NZ_JBHUMF010000023.1"/>
</dbReference>
<dbReference type="Pfam" id="PF14504">
    <property type="entry name" value="CAP_assoc_N"/>
    <property type="match status" value="1"/>
</dbReference>
<dbReference type="InterPro" id="IPR029410">
    <property type="entry name" value="CAP_assoc"/>
</dbReference>
<evidence type="ECO:0000259" key="2">
    <source>
        <dbReference type="Pfam" id="PF14504"/>
    </source>
</evidence>